<dbReference type="InterPro" id="IPR050203">
    <property type="entry name" value="Trp-tRNA_synthetase"/>
</dbReference>
<evidence type="ECO:0000256" key="2">
    <source>
        <dbReference type="ARBA" id="ARBA00013161"/>
    </source>
</evidence>
<evidence type="ECO:0000256" key="7">
    <source>
        <dbReference type="ARBA" id="ARBA00023146"/>
    </source>
</evidence>
<keyword evidence="6 9" id="KW-0648">Protein biosynthesis</keyword>
<comment type="caution">
    <text evidence="10">The sequence shown here is derived from an EMBL/GenBank/DDBJ whole genome shotgun (WGS) entry which is preliminary data.</text>
</comment>
<gene>
    <name evidence="10" type="ORF">HK097_003182</name>
</gene>
<proteinExistence type="inferred from homology"/>
<dbReference type="GO" id="GO:0005759">
    <property type="term" value="C:mitochondrial matrix"/>
    <property type="evidence" value="ECO:0007669"/>
    <property type="project" value="TreeGrafter"/>
</dbReference>
<reference evidence="10" key="1">
    <citation type="submission" date="2020-05" db="EMBL/GenBank/DDBJ databases">
        <title>Phylogenomic resolution of chytrid fungi.</title>
        <authorList>
            <person name="Stajich J.E."/>
            <person name="Amses K."/>
            <person name="Simmons R."/>
            <person name="Seto K."/>
            <person name="Myers J."/>
            <person name="Bonds A."/>
            <person name="Quandt C.A."/>
            <person name="Barry K."/>
            <person name="Liu P."/>
            <person name="Grigoriev I."/>
            <person name="Longcore J.E."/>
            <person name="James T.Y."/>
        </authorList>
    </citation>
    <scope>NUCLEOTIDE SEQUENCE</scope>
    <source>
        <strain evidence="10">JEL0318</strain>
    </source>
</reference>
<dbReference type="GO" id="GO:0005524">
    <property type="term" value="F:ATP binding"/>
    <property type="evidence" value="ECO:0007669"/>
    <property type="project" value="UniProtKB-KW"/>
</dbReference>
<evidence type="ECO:0000313" key="10">
    <source>
        <dbReference type="EMBL" id="KAJ3038416.1"/>
    </source>
</evidence>
<dbReference type="InterPro" id="IPR014729">
    <property type="entry name" value="Rossmann-like_a/b/a_fold"/>
</dbReference>
<evidence type="ECO:0000256" key="4">
    <source>
        <dbReference type="ARBA" id="ARBA00022741"/>
    </source>
</evidence>
<dbReference type="InterPro" id="IPR002305">
    <property type="entry name" value="aa-tRNA-synth_Ic"/>
</dbReference>
<organism evidence="10 11">
    <name type="scientific">Rhizophlyctis rosea</name>
    <dbReference type="NCBI Taxonomy" id="64517"/>
    <lineage>
        <taxon>Eukaryota</taxon>
        <taxon>Fungi</taxon>
        <taxon>Fungi incertae sedis</taxon>
        <taxon>Chytridiomycota</taxon>
        <taxon>Chytridiomycota incertae sedis</taxon>
        <taxon>Chytridiomycetes</taxon>
        <taxon>Rhizophlyctidales</taxon>
        <taxon>Rhizophlyctidaceae</taxon>
        <taxon>Rhizophlyctis</taxon>
    </lineage>
</organism>
<dbReference type="Proteomes" id="UP001212841">
    <property type="component" value="Unassembled WGS sequence"/>
</dbReference>
<evidence type="ECO:0000313" key="11">
    <source>
        <dbReference type="Proteomes" id="UP001212841"/>
    </source>
</evidence>
<keyword evidence="7 9" id="KW-0030">Aminoacyl-tRNA synthetase</keyword>
<keyword evidence="4 9" id="KW-0547">Nucleotide-binding</keyword>
<comment type="similarity">
    <text evidence="1 9">Belongs to the class-I aminoacyl-tRNA synthetase family.</text>
</comment>
<protein>
    <recommendedName>
        <fullName evidence="2">tryptophan--tRNA ligase</fullName>
        <ecNumber evidence="2">6.1.1.2</ecNumber>
    </recommendedName>
    <alternativeName>
        <fullName evidence="8">Tryptophanyl-tRNA synthetase</fullName>
    </alternativeName>
</protein>
<dbReference type="AlphaFoldDB" id="A0AAD5S4N7"/>
<dbReference type="GO" id="GO:0070183">
    <property type="term" value="P:mitochondrial tryptophanyl-tRNA aminoacylation"/>
    <property type="evidence" value="ECO:0007669"/>
    <property type="project" value="TreeGrafter"/>
</dbReference>
<evidence type="ECO:0000256" key="5">
    <source>
        <dbReference type="ARBA" id="ARBA00022840"/>
    </source>
</evidence>
<evidence type="ECO:0000256" key="9">
    <source>
        <dbReference type="RuleBase" id="RU363036"/>
    </source>
</evidence>
<evidence type="ECO:0000256" key="6">
    <source>
        <dbReference type="ARBA" id="ARBA00022917"/>
    </source>
</evidence>
<keyword evidence="5 9" id="KW-0067">ATP-binding</keyword>
<name>A0AAD5S4N7_9FUNG</name>
<sequence length="178" mass="19395">MQTKLHQLRSTNPNLQNTSAAGATISLASTGDELSESATEGLNVGLLAYPVLQAADILIYRATGVPIGEDQIQHMNLTSDVARSFNSYYNKEVFPIPKSIFASSEAKRIMSLRHPTNKMSKSDPSDATRINLSDTPDQIRSKIRKATTDTTLGISYDPDMRPGVANLLRIHSAFSGEE</sequence>
<keyword evidence="11" id="KW-1185">Reference proteome</keyword>
<accession>A0AAD5S4N7</accession>
<evidence type="ECO:0000256" key="3">
    <source>
        <dbReference type="ARBA" id="ARBA00022598"/>
    </source>
</evidence>
<evidence type="ECO:0000256" key="1">
    <source>
        <dbReference type="ARBA" id="ARBA00005594"/>
    </source>
</evidence>
<feature type="non-terminal residue" evidence="10">
    <location>
        <position position="178"/>
    </location>
</feature>
<dbReference type="SUPFAM" id="SSF52374">
    <property type="entry name" value="Nucleotidylyl transferase"/>
    <property type="match status" value="1"/>
</dbReference>
<dbReference type="PANTHER" id="PTHR43766">
    <property type="entry name" value="TRYPTOPHAN--TRNA LIGASE, MITOCHONDRIAL"/>
    <property type="match status" value="1"/>
</dbReference>
<dbReference type="Gene3D" id="3.40.50.620">
    <property type="entry name" value="HUPs"/>
    <property type="match status" value="1"/>
</dbReference>
<dbReference type="Gene3D" id="1.10.240.10">
    <property type="entry name" value="Tyrosyl-Transfer RNA Synthetase"/>
    <property type="match status" value="1"/>
</dbReference>
<keyword evidence="3 9" id="KW-0436">Ligase</keyword>
<dbReference type="InterPro" id="IPR002306">
    <property type="entry name" value="Trp-tRNA-ligase"/>
</dbReference>
<dbReference type="Pfam" id="PF00579">
    <property type="entry name" value="tRNA-synt_1b"/>
    <property type="match status" value="1"/>
</dbReference>
<evidence type="ECO:0000256" key="8">
    <source>
        <dbReference type="ARBA" id="ARBA00030268"/>
    </source>
</evidence>
<dbReference type="EC" id="6.1.1.2" evidence="2"/>
<dbReference type="PRINTS" id="PR01039">
    <property type="entry name" value="TRNASYNTHTRP"/>
</dbReference>
<dbReference type="EMBL" id="JADGJD010001731">
    <property type="protein sequence ID" value="KAJ3038416.1"/>
    <property type="molecule type" value="Genomic_DNA"/>
</dbReference>
<dbReference type="GO" id="GO:0004830">
    <property type="term" value="F:tryptophan-tRNA ligase activity"/>
    <property type="evidence" value="ECO:0007669"/>
    <property type="project" value="UniProtKB-EC"/>
</dbReference>
<dbReference type="PANTHER" id="PTHR43766:SF1">
    <property type="entry name" value="TRYPTOPHAN--TRNA LIGASE, MITOCHONDRIAL"/>
    <property type="match status" value="1"/>
</dbReference>